<dbReference type="PROSITE" id="PS50088">
    <property type="entry name" value="ANK_REPEAT"/>
    <property type="match status" value="2"/>
</dbReference>
<name>U4L2W2_PYROM</name>
<proteinExistence type="predicted"/>
<reference evidence="2 3" key="1">
    <citation type="journal article" date="2013" name="PLoS Genet.">
        <title>The genome and development-dependent transcriptomes of Pyronema confluens: a window into fungal evolution.</title>
        <authorList>
            <person name="Traeger S."/>
            <person name="Altegoer F."/>
            <person name="Freitag M."/>
            <person name="Gabaldon T."/>
            <person name="Kempken F."/>
            <person name="Kumar A."/>
            <person name="Marcet-Houben M."/>
            <person name="Poggeler S."/>
            <person name="Stajich J.E."/>
            <person name="Nowrousian M."/>
        </authorList>
    </citation>
    <scope>NUCLEOTIDE SEQUENCE [LARGE SCALE GENOMIC DNA]</scope>
    <source>
        <strain evidence="3">CBS 100304</strain>
        <tissue evidence="2">Vegetative mycelium</tissue>
    </source>
</reference>
<keyword evidence="3" id="KW-1185">Reference proteome</keyword>
<sequence>MFLKSRLEDCIDEEFDEESDRDPEMHFSYFLPHAQSSDPGWTTESFPLHIAASTGFPELFHRVFNSLEVDINAQDACGNCPLTLATVAGNQSLVEIILGRRYNTDVNVETKGGRTALSLAAVKGQLEVVKLLLEKDGIDVNKANDYGHTPLSYASKKGYAKIVKLLLDKDGIEIDKTDKMDRLHYHQQQRPAMRRQ</sequence>
<evidence type="ECO:0000313" key="3">
    <source>
        <dbReference type="Proteomes" id="UP000018144"/>
    </source>
</evidence>
<dbReference type="SMART" id="SM00248">
    <property type="entry name" value="ANK"/>
    <property type="match status" value="4"/>
</dbReference>
<dbReference type="PANTHER" id="PTHR46224:SF64">
    <property type="entry name" value="IQ MOTIF AND ANKYRIN REPEAT DOMAIN-CONTAINING PROTEIN 1"/>
    <property type="match status" value="1"/>
</dbReference>
<organism evidence="2 3">
    <name type="scientific">Pyronema omphalodes (strain CBS 100304)</name>
    <name type="common">Pyronema confluens</name>
    <dbReference type="NCBI Taxonomy" id="1076935"/>
    <lineage>
        <taxon>Eukaryota</taxon>
        <taxon>Fungi</taxon>
        <taxon>Dikarya</taxon>
        <taxon>Ascomycota</taxon>
        <taxon>Pezizomycotina</taxon>
        <taxon>Pezizomycetes</taxon>
        <taxon>Pezizales</taxon>
        <taxon>Pyronemataceae</taxon>
        <taxon>Pyronema</taxon>
    </lineage>
</organism>
<dbReference type="InterPro" id="IPR002110">
    <property type="entry name" value="Ankyrin_rpt"/>
</dbReference>
<dbReference type="OrthoDB" id="341259at2759"/>
<dbReference type="GO" id="GO:0016301">
    <property type="term" value="F:kinase activity"/>
    <property type="evidence" value="ECO:0007669"/>
    <property type="project" value="UniProtKB-KW"/>
</dbReference>
<dbReference type="PANTHER" id="PTHR46224">
    <property type="entry name" value="ANKYRIN REPEAT FAMILY PROTEIN"/>
    <property type="match status" value="1"/>
</dbReference>
<dbReference type="PROSITE" id="PS50297">
    <property type="entry name" value="ANK_REP_REGION"/>
    <property type="match status" value="2"/>
</dbReference>
<evidence type="ECO:0000313" key="2">
    <source>
        <dbReference type="EMBL" id="CCX09690.1"/>
    </source>
</evidence>
<dbReference type="InterPro" id="IPR051616">
    <property type="entry name" value="Cul2-RING_E3_ligase_SR"/>
</dbReference>
<dbReference type="Proteomes" id="UP000018144">
    <property type="component" value="Unassembled WGS sequence"/>
</dbReference>
<keyword evidence="2" id="KW-0808">Transferase</keyword>
<dbReference type="EMBL" id="HF935487">
    <property type="protein sequence ID" value="CCX09690.1"/>
    <property type="molecule type" value="Genomic_DNA"/>
</dbReference>
<dbReference type="Pfam" id="PF12796">
    <property type="entry name" value="Ank_2"/>
    <property type="match status" value="1"/>
</dbReference>
<feature type="repeat" description="ANK" evidence="1">
    <location>
        <begin position="112"/>
        <end position="145"/>
    </location>
</feature>
<protein>
    <submittedName>
        <fullName evidence="2">Similar to Serine/threonine-protein kinase TNNI3K acc. no. Q5GIG6</fullName>
    </submittedName>
</protein>
<accession>U4L2W2</accession>
<keyword evidence="2" id="KW-0418">Kinase</keyword>
<dbReference type="AlphaFoldDB" id="U4L2W2"/>
<dbReference type="SUPFAM" id="SSF48403">
    <property type="entry name" value="Ankyrin repeat"/>
    <property type="match status" value="1"/>
</dbReference>
<dbReference type="STRING" id="1076935.U4L2W2"/>
<evidence type="ECO:0000256" key="1">
    <source>
        <dbReference type="PROSITE-ProRule" id="PRU00023"/>
    </source>
</evidence>
<gene>
    <name evidence="2" type="ORF">PCON_09283</name>
</gene>
<feature type="repeat" description="ANK" evidence="1">
    <location>
        <begin position="146"/>
        <end position="169"/>
    </location>
</feature>
<dbReference type="InterPro" id="IPR036770">
    <property type="entry name" value="Ankyrin_rpt-contain_sf"/>
</dbReference>
<keyword evidence="1" id="KW-0040">ANK repeat</keyword>
<dbReference type="eggNOG" id="KOG4412">
    <property type="taxonomic scope" value="Eukaryota"/>
</dbReference>
<dbReference type="Gene3D" id="1.25.40.20">
    <property type="entry name" value="Ankyrin repeat-containing domain"/>
    <property type="match status" value="1"/>
</dbReference>